<name>A0A0E3Z0I5_9GAMM</name>
<feature type="transmembrane region" description="Helical" evidence="1">
    <location>
        <begin position="63"/>
        <end position="83"/>
    </location>
</feature>
<feature type="transmembrane region" description="Helical" evidence="1">
    <location>
        <begin position="117"/>
        <end position="141"/>
    </location>
</feature>
<proteinExistence type="predicted"/>
<evidence type="ECO:0000256" key="1">
    <source>
        <dbReference type="SAM" id="Phobius"/>
    </source>
</evidence>
<keyword evidence="3" id="KW-1185">Reference proteome</keyword>
<dbReference type="OrthoDB" id="6024832at2"/>
<gene>
    <name evidence="2" type="ORF">WQ53_07180</name>
</gene>
<dbReference type="EMBL" id="CP011144">
    <property type="protein sequence ID" value="AKC86582.1"/>
    <property type="molecule type" value="Genomic_DNA"/>
</dbReference>
<evidence type="ECO:0000313" key="2">
    <source>
        <dbReference type="EMBL" id="AKC86582.1"/>
    </source>
</evidence>
<evidence type="ECO:0008006" key="4">
    <source>
        <dbReference type="Google" id="ProtNLM"/>
    </source>
</evidence>
<reference evidence="2 3" key="1">
    <citation type="journal article" date="2015" name="Genome Announc.">
        <title>Complete Genome Sequence of Pseudoxanthomonas suwonensis Strain J1, a Cellulose-Degrading Bacterium Isolated from Leaf- and Wood-Enriched Soil.</title>
        <authorList>
            <person name="Hou L."/>
            <person name="Jiang J."/>
            <person name="Xu Z."/>
            <person name="Zhou Y."/>
            <person name="Leung F.C."/>
        </authorList>
    </citation>
    <scope>NUCLEOTIDE SEQUENCE [LARGE SCALE GENOMIC DNA]</scope>
    <source>
        <strain evidence="2 3">J1</strain>
    </source>
</reference>
<accession>A0A0E3Z0I5</accession>
<organism evidence="2 3">
    <name type="scientific">Pseudoxanthomonas suwonensis</name>
    <dbReference type="NCBI Taxonomy" id="314722"/>
    <lineage>
        <taxon>Bacteria</taxon>
        <taxon>Pseudomonadati</taxon>
        <taxon>Pseudomonadota</taxon>
        <taxon>Gammaproteobacteria</taxon>
        <taxon>Lysobacterales</taxon>
        <taxon>Lysobacteraceae</taxon>
        <taxon>Pseudoxanthomonas</taxon>
    </lineage>
</organism>
<keyword evidence="1" id="KW-0472">Membrane</keyword>
<keyword evidence="1" id="KW-1133">Transmembrane helix</keyword>
<dbReference type="KEGG" id="psuw:WQ53_07180"/>
<feature type="transmembrane region" description="Helical" evidence="1">
    <location>
        <begin position="36"/>
        <end position="57"/>
    </location>
</feature>
<keyword evidence="1" id="KW-0812">Transmembrane</keyword>
<dbReference type="PATRIC" id="fig|314722.6.peg.1537"/>
<dbReference type="RefSeq" id="WP_052631504.1">
    <property type="nucleotide sequence ID" value="NZ_CP011144.1"/>
</dbReference>
<dbReference type="AlphaFoldDB" id="A0A0E3Z0I5"/>
<sequence length="187" mass="21409">MNFDDILKDAWRGESRHAASVDLSRRVRRQRRRHRLLRALEVALTLMAVLVFGHALASGRIGPPHWLLLPFYLVFLPVAWAFILRTPRRFGGDVAENVQSYAKLRIAQLRTGLRDLWLARVTAWSLLAYAIAANVGVWTLGDADWRAAGLTLLGFSLAWIIGMSWFGRWRRRALLREYRSMKSLTGA</sequence>
<protein>
    <recommendedName>
        <fullName evidence="4">Transmembrane protein</fullName>
    </recommendedName>
</protein>
<dbReference type="Proteomes" id="UP000033067">
    <property type="component" value="Chromosome"/>
</dbReference>
<evidence type="ECO:0000313" key="3">
    <source>
        <dbReference type="Proteomes" id="UP000033067"/>
    </source>
</evidence>
<feature type="transmembrane region" description="Helical" evidence="1">
    <location>
        <begin position="147"/>
        <end position="166"/>
    </location>
</feature>